<feature type="chain" id="PRO_5047481799" description="GPI anchored protein" evidence="2">
    <location>
        <begin position="35"/>
        <end position="177"/>
    </location>
</feature>
<dbReference type="RefSeq" id="XP_062763857.1">
    <property type="nucleotide sequence ID" value="XM_062906088.1"/>
</dbReference>
<evidence type="ECO:0008006" key="5">
    <source>
        <dbReference type="Google" id="ProtNLM"/>
    </source>
</evidence>
<dbReference type="Proteomes" id="UP001326199">
    <property type="component" value="Unassembled WGS sequence"/>
</dbReference>
<evidence type="ECO:0000256" key="1">
    <source>
        <dbReference type="SAM" id="MobiDB-lite"/>
    </source>
</evidence>
<organism evidence="3 4">
    <name type="scientific">Podospora pseudopauciseta</name>
    <dbReference type="NCBI Taxonomy" id="2093780"/>
    <lineage>
        <taxon>Eukaryota</taxon>
        <taxon>Fungi</taxon>
        <taxon>Dikarya</taxon>
        <taxon>Ascomycota</taxon>
        <taxon>Pezizomycotina</taxon>
        <taxon>Sordariomycetes</taxon>
        <taxon>Sordariomycetidae</taxon>
        <taxon>Sordariales</taxon>
        <taxon>Podosporaceae</taxon>
        <taxon>Podospora</taxon>
    </lineage>
</organism>
<evidence type="ECO:0000256" key="2">
    <source>
        <dbReference type="SAM" id="SignalP"/>
    </source>
</evidence>
<dbReference type="GeneID" id="87926246"/>
<dbReference type="EMBL" id="JAFFHB010000007">
    <property type="protein sequence ID" value="KAK4663891.1"/>
    <property type="molecule type" value="Genomic_DNA"/>
</dbReference>
<proteinExistence type="predicted"/>
<sequence>MRAQTKHFAVGIMISSSLQLAVTAMLTMTSTVSAQPDDAQLGHGRLLPRVVCADAGDTPCDTDCCASTQRCASLAMVGWACWETDTAYMSTYTDPDLNTMLITAHDGSAPLTTTTTEADLSTMPISAHGSSSITGAPTSSRTGTAAGATTTTNNGEHVGLNSFGLVMTAAMLGLYLL</sequence>
<gene>
    <name evidence="3" type="ORF">QC763_0080210</name>
</gene>
<keyword evidence="2" id="KW-0732">Signal</keyword>
<feature type="compositionally biased region" description="Low complexity" evidence="1">
    <location>
        <begin position="134"/>
        <end position="151"/>
    </location>
</feature>
<reference evidence="3 4" key="1">
    <citation type="journal article" date="2023" name="bioRxiv">
        <title>High-quality genome assemblies of four members of thePodospora anserinaspecies complex.</title>
        <authorList>
            <person name="Ament-Velasquez S.L."/>
            <person name="Vogan A.A."/>
            <person name="Wallerman O."/>
            <person name="Hartmann F."/>
            <person name="Gautier V."/>
            <person name="Silar P."/>
            <person name="Giraud T."/>
            <person name="Johannesson H."/>
        </authorList>
    </citation>
    <scope>NUCLEOTIDE SEQUENCE [LARGE SCALE GENOMIC DNA]</scope>
    <source>
        <strain evidence="3 4">CBS 411.78</strain>
    </source>
</reference>
<evidence type="ECO:0000313" key="4">
    <source>
        <dbReference type="Proteomes" id="UP001326199"/>
    </source>
</evidence>
<feature type="signal peptide" evidence="2">
    <location>
        <begin position="1"/>
        <end position="34"/>
    </location>
</feature>
<keyword evidence="4" id="KW-1185">Reference proteome</keyword>
<feature type="region of interest" description="Disordered" evidence="1">
    <location>
        <begin position="127"/>
        <end position="151"/>
    </location>
</feature>
<name>A0ABR0H7N8_9PEZI</name>
<evidence type="ECO:0000313" key="3">
    <source>
        <dbReference type="EMBL" id="KAK4663891.1"/>
    </source>
</evidence>
<protein>
    <recommendedName>
        <fullName evidence="5">GPI anchored protein</fullName>
    </recommendedName>
</protein>
<accession>A0ABR0H7N8</accession>
<comment type="caution">
    <text evidence="3">The sequence shown here is derived from an EMBL/GenBank/DDBJ whole genome shotgun (WGS) entry which is preliminary data.</text>
</comment>